<evidence type="ECO:0000256" key="5">
    <source>
        <dbReference type="ARBA" id="ARBA00022723"/>
    </source>
</evidence>
<comment type="cofactor">
    <cofactor evidence="1">
        <name>Mg(2+)</name>
        <dbReference type="ChEBI" id="CHEBI:18420"/>
    </cofactor>
</comment>
<dbReference type="InterPro" id="IPR023214">
    <property type="entry name" value="HAD_sf"/>
</dbReference>
<dbReference type="Pfam" id="PF12710">
    <property type="entry name" value="HAD"/>
    <property type="match status" value="1"/>
</dbReference>
<keyword evidence="8" id="KW-0718">Serine biosynthesis</keyword>
<accession>A0A4D7JPN1</accession>
<comment type="pathway">
    <text evidence="2">Amino-acid biosynthesis; L-serine biosynthesis; L-serine from 3-phospho-D-glycerate: step 3/3.</text>
</comment>
<dbReference type="GO" id="GO:0006564">
    <property type="term" value="P:L-serine biosynthetic process"/>
    <property type="evidence" value="ECO:0007669"/>
    <property type="project" value="UniProtKB-KW"/>
</dbReference>
<evidence type="ECO:0000256" key="4">
    <source>
        <dbReference type="ARBA" id="ARBA00022605"/>
    </source>
</evidence>
<name>A0A4D7JPN1_9BACT</name>
<evidence type="ECO:0000256" key="8">
    <source>
        <dbReference type="ARBA" id="ARBA00023299"/>
    </source>
</evidence>
<evidence type="ECO:0000256" key="10">
    <source>
        <dbReference type="ARBA" id="ARBA00048523"/>
    </source>
</evidence>
<dbReference type="AlphaFoldDB" id="A0A4D7JPN1"/>
<keyword evidence="7" id="KW-0460">Magnesium</keyword>
<evidence type="ECO:0000256" key="2">
    <source>
        <dbReference type="ARBA" id="ARBA00005135"/>
    </source>
</evidence>
<dbReference type="PANTHER" id="PTHR43344:SF2">
    <property type="entry name" value="PHOSPHOSERINE PHOSPHATASE"/>
    <property type="match status" value="1"/>
</dbReference>
<dbReference type="GO" id="GO:0036424">
    <property type="term" value="F:L-phosphoserine phosphatase activity"/>
    <property type="evidence" value="ECO:0007669"/>
    <property type="project" value="TreeGrafter"/>
</dbReference>
<comment type="catalytic activity">
    <reaction evidence="9">
        <text>O-phospho-L-serine + H2O = L-serine + phosphate</text>
        <dbReference type="Rhea" id="RHEA:21208"/>
        <dbReference type="ChEBI" id="CHEBI:15377"/>
        <dbReference type="ChEBI" id="CHEBI:33384"/>
        <dbReference type="ChEBI" id="CHEBI:43474"/>
        <dbReference type="ChEBI" id="CHEBI:57524"/>
        <dbReference type="EC" id="3.1.3.3"/>
    </reaction>
</comment>
<evidence type="ECO:0000256" key="7">
    <source>
        <dbReference type="ARBA" id="ARBA00022842"/>
    </source>
</evidence>
<keyword evidence="12" id="KW-1185">Reference proteome</keyword>
<protein>
    <recommendedName>
        <fullName evidence="3">phosphoserine phosphatase</fullName>
        <ecNumber evidence="3">3.1.3.3</ecNumber>
    </recommendedName>
</protein>
<organism evidence="11 12">
    <name type="scientific">Mangrovivirga cuniculi</name>
    <dbReference type="NCBI Taxonomy" id="2715131"/>
    <lineage>
        <taxon>Bacteria</taxon>
        <taxon>Pseudomonadati</taxon>
        <taxon>Bacteroidota</taxon>
        <taxon>Cytophagia</taxon>
        <taxon>Cytophagales</taxon>
        <taxon>Mangrovivirgaceae</taxon>
        <taxon>Mangrovivirga</taxon>
    </lineage>
</organism>
<evidence type="ECO:0000256" key="3">
    <source>
        <dbReference type="ARBA" id="ARBA00012640"/>
    </source>
</evidence>
<dbReference type="InterPro" id="IPR050582">
    <property type="entry name" value="HAD-like_SerB"/>
</dbReference>
<dbReference type="SUPFAM" id="SSF56784">
    <property type="entry name" value="HAD-like"/>
    <property type="match status" value="1"/>
</dbReference>
<evidence type="ECO:0000256" key="6">
    <source>
        <dbReference type="ARBA" id="ARBA00022801"/>
    </source>
</evidence>
<dbReference type="Gene3D" id="3.40.50.1000">
    <property type="entry name" value="HAD superfamily/HAD-like"/>
    <property type="match status" value="1"/>
</dbReference>
<dbReference type="RefSeq" id="WP_137092178.1">
    <property type="nucleotide sequence ID" value="NZ_CP028923.1"/>
</dbReference>
<dbReference type="GO" id="GO:0000287">
    <property type="term" value="F:magnesium ion binding"/>
    <property type="evidence" value="ECO:0007669"/>
    <property type="project" value="TreeGrafter"/>
</dbReference>
<keyword evidence="5" id="KW-0479">Metal-binding</keyword>
<dbReference type="EMBL" id="CP028923">
    <property type="protein sequence ID" value="QCK16587.1"/>
    <property type="molecule type" value="Genomic_DNA"/>
</dbReference>
<dbReference type="EC" id="3.1.3.3" evidence="3"/>
<reference evidence="11 12" key="1">
    <citation type="submission" date="2018-04" db="EMBL/GenBank/DDBJ databases">
        <title>Complete genome uncultured novel isolate.</title>
        <authorList>
            <person name="Merlino G."/>
        </authorList>
    </citation>
    <scope>NUCLEOTIDE SEQUENCE [LARGE SCALE GENOMIC DNA]</scope>
    <source>
        <strain evidence="12">R1DC9</strain>
    </source>
</reference>
<evidence type="ECO:0000313" key="11">
    <source>
        <dbReference type="EMBL" id="QCK16587.1"/>
    </source>
</evidence>
<dbReference type="OrthoDB" id="9799365at2"/>
<keyword evidence="4" id="KW-0028">Amino-acid biosynthesis</keyword>
<evidence type="ECO:0000256" key="9">
    <source>
        <dbReference type="ARBA" id="ARBA00048138"/>
    </source>
</evidence>
<sequence length="339" mass="39323">MRYNIITLLIFCLSCSSPDTSSDNSDIKNESIIDSDPLPSWHDNKIKKDIISFVKNSVEEDSSGFIKEENRIATFDNDGTLWSEKPFYFQLFFALDRIKSLTKEEPELSNDTLVQKLLSENPKILSSLTHEDLIEIIMKTHSGMTTEEFEKIVSEWIRASKHPRFNKPFNEIIFQPMLELIDYLNDNNFKVYIVSGGGVEFMRPWVEETYGIPKEQVIGSSIKTRFGIIDQKPVLERLPEIDFINDKEGKPIAINRVIGKKPVFSAGNSDGDLQMMQWTDSNNESFILYVHHTDGKREWEYDRKSSVGRFDKALDIAKTNDWNIVDMKNDWKVIYPFKH</sequence>
<evidence type="ECO:0000256" key="1">
    <source>
        <dbReference type="ARBA" id="ARBA00001946"/>
    </source>
</evidence>
<dbReference type="GO" id="GO:0005737">
    <property type="term" value="C:cytoplasm"/>
    <property type="evidence" value="ECO:0007669"/>
    <property type="project" value="TreeGrafter"/>
</dbReference>
<dbReference type="PANTHER" id="PTHR43344">
    <property type="entry name" value="PHOSPHOSERINE PHOSPHATASE"/>
    <property type="match status" value="1"/>
</dbReference>
<comment type="catalytic activity">
    <reaction evidence="10">
        <text>O-phospho-D-serine + H2O = D-serine + phosphate</text>
        <dbReference type="Rhea" id="RHEA:24873"/>
        <dbReference type="ChEBI" id="CHEBI:15377"/>
        <dbReference type="ChEBI" id="CHEBI:35247"/>
        <dbReference type="ChEBI" id="CHEBI:43474"/>
        <dbReference type="ChEBI" id="CHEBI:58680"/>
        <dbReference type="EC" id="3.1.3.3"/>
    </reaction>
</comment>
<gene>
    <name evidence="11" type="ORF">DCC35_18565</name>
</gene>
<keyword evidence="6" id="KW-0378">Hydrolase</keyword>
<dbReference type="InterPro" id="IPR036412">
    <property type="entry name" value="HAD-like_sf"/>
</dbReference>
<proteinExistence type="predicted"/>
<dbReference type="KEGG" id="fpf:DCC35_18565"/>
<evidence type="ECO:0000313" key="12">
    <source>
        <dbReference type="Proteomes" id="UP000298616"/>
    </source>
</evidence>
<dbReference type="Proteomes" id="UP000298616">
    <property type="component" value="Chromosome"/>
</dbReference>